<keyword evidence="3" id="KW-1185">Reference proteome</keyword>
<feature type="transmembrane region" description="Helical" evidence="1">
    <location>
        <begin position="468"/>
        <end position="487"/>
    </location>
</feature>
<dbReference type="EMBL" id="RQFY01000004">
    <property type="protein sequence ID" value="TGL35109.1"/>
    <property type="molecule type" value="Genomic_DNA"/>
</dbReference>
<name>A0A4V3JNI5_9LEPT</name>
<feature type="transmembrane region" description="Helical" evidence="1">
    <location>
        <begin position="402"/>
        <end position="423"/>
    </location>
</feature>
<feature type="transmembrane region" description="Helical" evidence="1">
    <location>
        <begin position="200"/>
        <end position="225"/>
    </location>
</feature>
<feature type="transmembrane region" description="Helical" evidence="1">
    <location>
        <begin position="443"/>
        <end position="463"/>
    </location>
</feature>
<accession>A0A4V3JNI5</accession>
<feature type="transmembrane region" description="Helical" evidence="1">
    <location>
        <begin position="325"/>
        <end position="347"/>
    </location>
</feature>
<dbReference type="Proteomes" id="UP000297871">
    <property type="component" value="Unassembled WGS sequence"/>
</dbReference>
<keyword evidence="1" id="KW-0812">Transmembrane</keyword>
<proteinExistence type="predicted"/>
<comment type="caution">
    <text evidence="2">The sequence shown here is derived from an EMBL/GenBank/DDBJ whole genome shotgun (WGS) entry which is preliminary data.</text>
</comment>
<dbReference type="RefSeq" id="WP_135615301.1">
    <property type="nucleotide sequence ID" value="NZ_RQFY01000004.1"/>
</dbReference>
<feature type="transmembrane region" description="Helical" evidence="1">
    <location>
        <begin position="258"/>
        <end position="275"/>
    </location>
</feature>
<feature type="transmembrane region" description="Helical" evidence="1">
    <location>
        <begin position="359"/>
        <end position="381"/>
    </location>
</feature>
<dbReference type="OrthoDB" id="345219at2"/>
<keyword evidence="1" id="KW-0472">Membrane</keyword>
<sequence>MIVFFFFTGWTLSSIFLFILFSRLSGPRRIGTALLSATTPLLYMGIISFLLTILGIYSIEKITLSLFILSVLAVICIFAFRNAEIRKSPRLEIKKPELIFIILFSLVALYLYAGFPTWYLDGGRDQGQYTIFGVVISKTGGLNLEVPDSKLIREIFEDSVMVDYQSIASEFNLGLSNSETYRSPRFFHVFPAYLAIGYDLFGIGGLLRVNAVFGFFSVFFLYLVIRRISDPLSASLISILYVLNSSQLWNIRSSLSETISQFLILFTAYLIQIFFRRKSPVPMFCIGLIFGISSFTRIDSYVYLPALVLYSGFLLIFFEKYFKNILYFISAFLLVSVFSFIYGYFYAKVYIYHLWEHKFLQIIGIACALSLFLLLIEIVVWKKGFSIPLRSFFEKNKRTLRISVLSLLVLAGLLAYFVRPMFLSKVPEIAAAKYLTFHSLSVFFWYVPFWLFIFLIFTFDLFIFRKKYVSSSFVFFLGFFLLIIYLLNPSIRPDHFWASRRWMLFSIPFAIIGSVVGIRNIPNLKQSFKTALLVILAGTGIVYTIWRSKLIIFQSMMEGYENVYETFSSSTPSENSFYFTTKRQIASPLRYIYGKNVYLINDSEEFLQKVPKLLSLGKSVYIIQNGILTGADPYLKFTHTKDLVLKGNFPAESIQRYPEFLYHKNLNLQTYKLEISQAKVLPEPIQFDWIPAEGGFFSRVGEIESDGTISATRHQGPLVYGPFLILPKGKYSVEFFGDNLSHAKFDVAYNGGSSYLSPEEKGENPNSKMLIFEITNPVIDDVEFRVFVEGKSGVRIRRIFLKKI</sequence>
<evidence type="ECO:0000313" key="2">
    <source>
        <dbReference type="EMBL" id="TGL35109.1"/>
    </source>
</evidence>
<feature type="transmembrane region" description="Helical" evidence="1">
    <location>
        <begin position="499"/>
        <end position="518"/>
    </location>
</feature>
<feature type="transmembrane region" description="Helical" evidence="1">
    <location>
        <begin position="34"/>
        <end position="56"/>
    </location>
</feature>
<protein>
    <recommendedName>
        <fullName evidence="4">Glycosyltransferase RgtA/B/C/D-like domain-containing protein</fullName>
    </recommendedName>
</protein>
<evidence type="ECO:0000256" key="1">
    <source>
        <dbReference type="SAM" id="Phobius"/>
    </source>
</evidence>
<organism evidence="2 3">
    <name type="scientific">Leptospira koniambonensis</name>
    <dbReference type="NCBI Taxonomy" id="2484950"/>
    <lineage>
        <taxon>Bacteria</taxon>
        <taxon>Pseudomonadati</taxon>
        <taxon>Spirochaetota</taxon>
        <taxon>Spirochaetia</taxon>
        <taxon>Leptospirales</taxon>
        <taxon>Leptospiraceae</taxon>
        <taxon>Leptospira</taxon>
    </lineage>
</organism>
<feature type="transmembrane region" description="Helical" evidence="1">
    <location>
        <begin position="302"/>
        <end position="318"/>
    </location>
</feature>
<reference evidence="2" key="1">
    <citation type="journal article" date="2019" name="PLoS Negl. Trop. Dis.">
        <title>Revisiting the worldwide diversity of Leptospira species in the environment.</title>
        <authorList>
            <person name="Vincent A.T."/>
            <person name="Schiettekatte O."/>
            <person name="Bourhy P."/>
            <person name="Veyrier F.J."/>
            <person name="Picardeau M."/>
        </authorList>
    </citation>
    <scope>NUCLEOTIDE SEQUENCE [LARGE SCALE GENOMIC DNA]</scope>
    <source>
        <strain evidence="2">201800265</strain>
    </source>
</reference>
<keyword evidence="1" id="KW-1133">Transmembrane helix</keyword>
<feature type="transmembrane region" description="Helical" evidence="1">
    <location>
        <begin position="100"/>
        <end position="120"/>
    </location>
</feature>
<feature type="transmembrane region" description="Helical" evidence="1">
    <location>
        <begin position="6"/>
        <end position="22"/>
    </location>
</feature>
<feature type="transmembrane region" description="Helical" evidence="1">
    <location>
        <begin position="530"/>
        <end position="546"/>
    </location>
</feature>
<gene>
    <name evidence="2" type="ORF">EHQ52_11560</name>
</gene>
<dbReference type="AlphaFoldDB" id="A0A4V3JNI5"/>
<evidence type="ECO:0000313" key="3">
    <source>
        <dbReference type="Proteomes" id="UP000297871"/>
    </source>
</evidence>
<evidence type="ECO:0008006" key="4">
    <source>
        <dbReference type="Google" id="ProtNLM"/>
    </source>
</evidence>
<feature type="transmembrane region" description="Helical" evidence="1">
    <location>
        <begin position="62"/>
        <end position="80"/>
    </location>
</feature>